<keyword evidence="1 4" id="KW-0812">Transmembrane</keyword>
<feature type="transmembrane region" description="Helical" evidence="4">
    <location>
        <begin position="79"/>
        <end position="95"/>
    </location>
</feature>
<dbReference type="RefSeq" id="WP_105192147.1">
    <property type="nucleotide sequence ID" value="NZ_PSZM01000024.1"/>
</dbReference>
<feature type="transmembrane region" description="Helical" evidence="4">
    <location>
        <begin position="369"/>
        <end position="389"/>
    </location>
</feature>
<feature type="transmembrane region" description="Helical" evidence="4">
    <location>
        <begin position="304"/>
        <end position="323"/>
    </location>
</feature>
<feature type="transmembrane region" description="Helical" evidence="4">
    <location>
        <begin position="166"/>
        <end position="183"/>
    </location>
</feature>
<dbReference type="Gene3D" id="1.20.1250.20">
    <property type="entry name" value="MFS general substrate transporter like domains"/>
    <property type="match status" value="1"/>
</dbReference>
<dbReference type="EMBL" id="PSZM01000024">
    <property type="protein sequence ID" value="PQL94191.1"/>
    <property type="molecule type" value="Genomic_DNA"/>
</dbReference>
<keyword evidence="2 4" id="KW-1133">Transmembrane helix</keyword>
<feature type="transmembrane region" description="Helical" evidence="4">
    <location>
        <begin position="281"/>
        <end position="298"/>
    </location>
</feature>
<feature type="domain" description="Major facilitator superfamily (MFS) profile" evidence="5">
    <location>
        <begin position="12"/>
        <end position="392"/>
    </location>
</feature>
<feature type="transmembrane region" description="Helical" evidence="4">
    <location>
        <begin position="343"/>
        <end position="363"/>
    </location>
</feature>
<feature type="transmembrane region" description="Helical" evidence="4">
    <location>
        <begin position="256"/>
        <end position="274"/>
    </location>
</feature>
<keyword evidence="7" id="KW-1185">Reference proteome</keyword>
<dbReference type="AlphaFoldDB" id="A0A2S8AF59"/>
<dbReference type="SUPFAM" id="SSF103473">
    <property type="entry name" value="MFS general substrate transporter"/>
    <property type="match status" value="1"/>
</dbReference>
<dbReference type="Proteomes" id="UP000238042">
    <property type="component" value="Unassembled WGS sequence"/>
</dbReference>
<dbReference type="InterPro" id="IPR011701">
    <property type="entry name" value="MFS"/>
</dbReference>
<dbReference type="PANTHER" id="PTHR42910:SF1">
    <property type="entry name" value="MAJOR FACILITATOR SUPERFAMILY (MFS) PROFILE DOMAIN-CONTAINING PROTEIN"/>
    <property type="match status" value="1"/>
</dbReference>
<comment type="caution">
    <text evidence="6">The sequence shown here is derived from an EMBL/GenBank/DDBJ whole genome shotgun (WGS) entry which is preliminary data.</text>
</comment>
<feature type="transmembrane region" description="Helical" evidence="4">
    <location>
        <begin position="217"/>
        <end position="236"/>
    </location>
</feature>
<evidence type="ECO:0000256" key="3">
    <source>
        <dbReference type="ARBA" id="ARBA00023136"/>
    </source>
</evidence>
<protein>
    <submittedName>
        <fullName evidence="6">MFS transporter</fullName>
    </submittedName>
</protein>
<dbReference type="CDD" id="cd17324">
    <property type="entry name" value="MFS_NepI_like"/>
    <property type="match status" value="1"/>
</dbReference>
<dbReference type="PROSITE" id="PS50850">
    <property type="entry name" value="MFS"/>
    <property type="match status" value="1"/>
</dbReference>
<evidence type="ECO:0000256" key="2">
    <source>
        <dbReference type="ARBA" id="ARBA00022989"/>
    </source>
</evidence>
<organism evidence="6 7">
    <name type="scientific">Apibacter adventoris</name>
    <dbReference type="NCBI Taxonomy" id="1679466"/>
    <lineage>
        <taxon>Bacteria</taxon>
        <taxon>Pseudomonadati</taxon>
        <taxon>Bacteroidota</taxon>
        <taxon>Flavobacteriia</taxon>
        <taxon>Flavobacteriales</taxon>
        <taxon>Weeksellaceae</taxon>
        <taxon>Apibacter</taxon>
    </lineage>
</organism>
<feature type="transmembrane region" description="Helical" evidence="4">
    <location>
        <begin position="135"/>
        <end position="154"/>
    </location>
</feature>
<keyword evidence="3 4" id="KW-0472">Membrane</keyword>
<reference evidence="6 7" key="1">
    <citation type="submission" date="2018-02" db="EMBL/GenBank/DDBJ databases">
        <title>Genome sequences of Apibacter spp., gut symbionts of Asian honey bees.</title>
        <authorList>
            <person name="Kwong W.K."/>
            <person name="Steele M.I."/>
            <person name="Moran N.A."/>
        </authorList>
    </citation>
    <scope>NUCLEOTIDE SEQUENCE [LARGE SCALE GENOMIC DNA]</scope>
    <source>
        <strain evidence="7">wkB301</strain>
    </source>
</reference>
<name>A0A2S8AF59_9FLAO</name>
<accession>A0A2S8AF59</accession>
<feature type="transmembrane region" description="Helical" evidence="4">
    <location>
        <begin position="12"/>
        <end position="29"/>
    </location>
</feature>
<feature type="transmembrane region" description="Helical" evidence="4">
    <location>
        <begin position="101"/>
        <end position="123"/>
    </location>
</feature>
<evidence type="ECO:0000259" key="5">
    <source>
        <dbReference type="PROSITE" id="PS50850"/>
    </source>
</evidence>
<gene>
    <name evidence="6" type="ORF">C4S77_03235</name>
</gene>
<evidence type="ECO:0000313" key="6">
    <source>
        <dbReference type="EMBL" id="PQL94191.1"/>
    </source>
</evidence>
<dbReference type="InterPro" id="IPR020846">
    <property type="entry name" value="MFS_dom"/>
</dbReference>
<dbReference type="GO" id="GO:0022857">
    <property type="term" value="F:transmembrane transporter activity"/>
    <property type="evidence" value="ECO:0007669"/>
    <property type="project" value="InterPro"/>
</dbReference>
<proteinExistence type="predicted"/>
<dbReference type="InterPro" id="IPR036259">
    <property type="entry name" value="MFS_trans_sf"/>
</dbReference>
<sequence length="392" mass="43128">MNISQPKLTTGILWLMAISSGLVVANNYYNQPLLGLMAKDFNVSESKISGITMFTQIGYAFGLFFFIPLGDMFRRKRMILIDFIFIIISLLSMAMSPSVELLFPISFIIGFTSVIPQLFIPMAATLATPDKKAKAVGFVMSGLLVGILGSRVLSGYIGDIWGWKEMYYIATFVMIILWILIYLQLPEVYPNFKGGYKELMFSLSHLFKSDPSLRLSALRGGLSFASLSAFWTPLVFHLEKDFHLTSGNASNLAGKFGLAGIAGAITAAFLGGIINKYNKSTLMIIFIVTIIISWFIFYSFGNSYIGLIIGVILIDIGVQASHITNQSIIFSGHPDATNRVNTIYMTSYFIGGALGTLMTGYAFEVFGWNGVTFVGGSIAIIMLICHLIFSKK</sequence>
<evidence type="ECO:0000313" key="7">
    <source>
        <dbReference type="Proteomes" id="UP000238042"/>
    </source>
</evidence>
<dbReference type="OrthoDB" id="9815356at2"/>
<evidence type="ECO:0000256" key="4">
    <source>
        <dbReference type="SAM" id="Phobius"/>
    </source>
</evidence>
<dbReference type="PANTHER" id="PTHR42910">
    <property type="entry name" value="TRANSPORTER SCO4007-RELATED"/>
    <property type="match status" value="1"/>
</dbReference>
<dbReference type="Pfam" id="PF07690">
    <property type="entry name" value="MFS_1"/>
    <property type="match status" value="1"/>
</dbReference>
<evidence type="ECO:0000256" key="1">
    <source>
        <dbReference type="ARBA" id="ARBA00022692"/>
    </source>
</evidence>
<feature type="transmembrane region" description="Helical" evidence="4">
    <location>
        <begin position="49"/>
        <end position="67"/>
    </location>
</feature>